<evidence type="ECO:0000313" key="1">
    <source>
        <dbReference type="EMBL" id="VDZ57648.1"/>
    </source>
</evidence>
<dbReference type="KEGG" id="sof:NCTC11214_02516"/>
<name>A0A447KRQ6_SEROD</name>
<gene>
    <name evidence="1" type="ORF">NCTC11214_02516</name>
</gene>
<accession>A0A447KRQ6</accession>
<evidence type="ECO:0000313" key="2">
    <source>
        <dbReference type="Proteomes" id="UP000281391"/>
    </source>
</evidence>
<reference evidence="1 2" key="1">
    <citation type="submission" date="2018-12" db="EMBL/GenBank/DDBJ databases">
        <authorList>
            <consortium name="Pathogen Informatics"/>
        </authorList>
    </citation>
    <scope>NUCLEOTIDE SEQUENCE [LARGE SCALE GENOMIC DNA]</scope>
    <source>
        <strain evidence="1 2">NCTC11214</strain>
    </source>
</reference>
<dbReference type="Proteomes" id="UP000281391">
    <property type="component" value="Chromosome"/>
</dbReference>
<proteinExistence type="predicted"/>
<organism evidence="1 2">
    <name type="scientific">Serratia odorifera</name>
    <dbReference type="NCBI Taxonomy" id="618"/>
    <lineage>
        <taxon>Bacteria</taxon>
        <taxon>Pseudomonadati</taxon>
        <taxon>Pseudomonadota</taxon>
        <taxon>Gammaproteobacteria</taxon>
        <taxon>Enterobacterales</taxon>
        <taxon>Yersiniaceae</taxon>
        <taxon>Serratia</taxon>
    </lineage>
</organism>
<sequence length="101" mass="11471">MIVINGFSELLQMKDGLPDVGWLYVSPSFSLSSEEDIVNGSYYIAENEDEEMDFEDNYGTFLEAPIFKAVIDNKLEHSPASGSVELLEAVRYYIENDDFQD</sequence>
<dbReference type="EMBL" id="LR134117">
    <property type="protein sequence ID" value="VDZ57648.1"/>
    <property type="molecule type" value="Genomic_DNA"/>
</dbReference>
<dbReference type="RefSeq" id="WP_004958587.1">
    <property type="nucleotide sequence ID" value="NZ_LR134117.1"/>
</dbReference>
<protein>
    <submittedName>
        <fullName evidence="1">Uncharacterized protein</fullName>
    </submittedName>
</protein>
<dbReference type="AlphaFoldDB" id="A0A447KRQ6"/>